<evidence type="ECO:0000313" key="10">
    <source>
        <dbReference type="Proteomes" id="UP001497480"/>
    </source>
</evidence>
<dbReference type="GO" id="GO:0048046">
    <property type="term" value="C:apoplast"/>
    <property type="evidence" value="ECO:0007669"/>
    <property type="project" value="UniProtKB-SubCell"/>
</dbReference>
<dbReference type="Gene3D" id="1.20.140.40">
    <property type="entry name" value="Invertase/pectin methylesterase inhibitor family protein"/>
    <property type="match status" value="1"/>
</dbReference>
<keyword evidence="2" id="KW-0052">Apoplast</keyword>
<evidence type="ECO:0000256" key="2">
    <source>
        <dbReference type="ARBA" id="ARBA00022523"/>
    </source>
</evidence>
<evidence type="ECO:0000256" key="5">
    <source>
        <dbReference type="ARBA" id="ARBA00023157"/>
    </source>
</evidence>
<accession>A0AAV1Y957</accession>
<sequence>MTQLNLTLLVTFLSLFFTSVLVKPSSANHNSQTISYIESSCNDTLYQDLCIRCLAKYVMNYSTIDGPQHLAHVALSVSLSRALNTRGYLLQVAKELNTIKKVKEYPTVQDCVNQINDSVDQLSQAIKELRKFNQLGSTINDKMLWHISNVETWVSTALTDASSCVYSFSDHRMSKRMASIKVKAQNVAEVTSNALALFHRYATRNKYLVVVHAKMEASLKVRSVKLCN</sequence>
<keyword evidence="3" id="KW-0964">Secreted</keyword>
<evidence type="ECO:0000256" key="3">
    <source>
        <dbReference type="ARBA" id="ARBA00022525"/>
    </source>
</evidence>
<feature type="signal peptide" evidence="7">
    <location>
        <begin position="1"/>
        <end position="27"/>
    </location>
</feature>
<evidence type="ECO:0000256" key="7">
    <source>
        <dbReference type="SAM" id="SignalP"/>
    </source>
</evidence>
<dbReference type="SMART" id="SM00856">
    <property type="entry name" value="PMEI"/>
    <property type="match status" value="1"/>
</dbReference>
<keyword evidence="4 7" id="KW-0732">Signal</keyword>
<evidence type="ECO:0000256" key="6">
    <source>
        <dbReference type="ARBA" id="ARBA00038471"/>
    </source>
</evidence>
<dbReference type="InterPro" id="IPR051955">
    <property type="entry name" value="PME_Inhibitor"/>
</dbReference>
<proteinExistence type="inferred from homology"/>
<dbReference type="PANTHER" id="PTHR31080">
    <property type="entry name" value="PECTINESTERASE INHIBITOR-LIKE"/>
    <property type="match status" value="1"/>
</dbReference>
<evidence type="ECO:0000313" key="9">
    <source>
        <dbReference type="EMBL" id="CAL0329624.1"/>
    </source>
</evidence>
<dbReference type="PANTHER" id="PTHR31080:SF12">
    <property type="entry name" value="PLANT INVERTASE_PECTIN METHYLESTERASE INHIBITOR"/>
    <property type="match status" value="1"/>
</dbReference>
<comment type="similarity">
    <text evidence="6">Belongs to the PMEI family.</text>
</comment>
<dbReference type="InterPro" id="IPR006501">
    <property type="entry name" value="Pectinesterase_inhib_dom"/>
</dbReference>
<evidence type="ECO:0000259" key="8">
    <source>
        <dbReference type="SMART" id="SM00856"/>
    </source>
</evidence>
<name>A0AAV1Y957_LUPLU</name>
<reference evidence="9 10" key="1">
    <citation type="submission" date="2024-03" db="EMBL/GenBank/DDBJ databases">
        <authorList>
            <person name="Martinez-Hernandez J."/>
        </authorList>
    </citation>
    <scope>NUCLEOTIDE SEQUENCE [LARGE SCALE GENOMIC DNA]</scope>
</reference>
<dbReference type="NCBIfam" id="TIGR01614">
    <property type="entry name" value="PME_inhib"/>
    <property type="match status" value="1"/>
</dbReference>
<protein>
    <recommendedName>
        <fullName evidence="8">Pectinesterase inhibitor domain-containing protein</fullName>
    </recommendedName>
</protein>
<dbReference type="GO" id="GO:0004857">
    <property type="term" value="F:enzyme inhibitor activity"/>
    <property type="evidence" value="ECO:0007669"/>
    <property type="project" value="InterPro"/>
</dbReference>
<dbReference type="EMBL" id="CAXHTB010000022">
    <property type="protein sequence ID" value="CAL0329624.1"/>
    <property type="molecule type" value="Genomic_DNA"/>
</dbReference>
<dbReference type="Pfam" id="PF04043">
    <property type="entry name" value="PMEI"/>
    <property type="match status" value="1"/>
</dbReference>
<comment type="subcellular location">
    <subcellularLocation>
        <location evidence="1">Secreted</location>
        <location evidence="1">Extracellular space</location>
        <location evidence="1">Apoplast</location>
    </subcellularLocation>
</comment>
<organism evidence="9 10">
    <name type="scientific">Lupinus luteus</name>
    <name type="common">European yellow lupine</name>
    <dbReference type="NCBI Taxonomy" id="3873"/>
    <lineage>
        <taxon>Eukaryota</taxon>
        <taxon>Viridiplantae</taxon>
        <taxon>Streptophyta</taxon>
        <taxon>Embryophyta</taxon>
        <taxon>Tracheophyta</taxon>
        <taxon>Spermatophyta</taxon>
        <taxon>Magnoliopsida</taxon>
        <taxon>eudicotyledons</taxon>
        <taxon>Gunneridae</taxon>
        <taxon>Pentapetalae</taxon>
        <taxon>rosids</taxon>
        <taxon>fabids</taxon>
        <taxon>Fabales</taxon>
        <taxon>Fabaceae</taxon>
        <taxon>Papilionoideae</taxon>
        <taxon>50 kb inversion clade</taxon>
        <taxon>genistoids sensu lato</taxon>
        <taxon>core genistoids</taxon>
        <taxon>Genisteae</taxon>
        <taxon>Lupinus</taxon>
    </lineage>
</organism>
<feature type="domain" description="Pectinesterase inhibitor" evidence="8">
    <location>
        <begin position="32"/>
        <end position="197"/>
    </location>
</feature>
<dbReference type="CDD" id="cd15798">
    <property type="entry name" value="PMEI-like_3"/>
    <property type="match status" value="1"/>
</dbReference>
<dbReference type="AlphaFoldDB" id="A0AAV1Y957"/>
<comment type="caution">
    <text evidence="9">The sequence shown here is derived from an EMBL/GenBank/DDBJ whole genome shotgun (WGS) entry which is preliminary data.</text>
</comment>
<feature type="chain" id="PRO_5043550482" description="Pectinesterase inhibitor domain-containing protein" evidence="7">
    <location>
        <begin position="28"/>
        <end position="228"/>
    </location>
</feature>
<keyword evidence="10" id="KW-1185">Reference proteome</keyword>
<evidence type="ECO:0000256" key="1">
    <source>
        <dbReference type="ARBA" id="ARBA00004271"/>
    </source>
</evidence>
<keyword evidence="5" id="KW-1015">Disulfide bond</keyword>
<dbReference type="SUPFAM" id="SSF101148">
    <property type="entry name" value="Plant invertase/pectin methylesterase inhibitor"/>
    <property type="match status" value="1"/>
</dbReference>
<dbReference type="FunFam" id="1.20.140.40:FF:000006">
    <property type="entry name" value="Pectinesterase inhibitor 3"/>
    <property type="match status" value="1"/>
</dbReference>
<gene>
    <name evidence="9" type="ORF">LLUT_LOCUS30684</name>
</gene>
<evidence type="ECO:0000256" key="4">
    <source>
        <dbReference type="ARBA" id="ARBA00022729"/>
    </source>
</evidence>
<dbReference type="InterPro" id="IPR035513">
    <property type="entry name" value="Invertase/methylesterase_inhib"/>
</dbReference>
<dbReference type="Proteomes" id="UP001497480">
    <property type="component" value="Unassembled WGS sequence"/>
</dbReference>